<dbReference type="OrthoDB" id="6107847at2"/>
<dbReference type="AlphaFoldDB" id="A0A2J9V3E2"/>
<dbReference type="RefSeq" id="WP_000509166.1">
    <property type="nucleotide sequence ID" value="NZ_CAWMSS010000001.1"/>
</dbReference>
<feature type="region of interest" description="Disordered" evidence="1">
    <location>
        <begin position="1"/>
        <end position="22"/>
    </location>
</feature>
<evidence type="ECO:0000313" key="3">
    <source>
        <dbReference type="EMBL" id="PNM58319.1"/>
    </source>
</evidence>
<feature type="transmembrane region" description="Helical" evidence="2">
    <location>
        <begin position="141"/>
        <end position="159"/>
    </location>
</feature>
<dbReference type="Proteomes" id="UP000053748">
    <property type="component" value="Unassembled WGS sequence"/>
</dbReference>
<evidence type="ECO:0000256" key="1">
    <source>
        <dbReference type="SAM" id="MobiDB-lite"/>
    </source>
</evidence>
<keyword evidence="2" id="KW-1133">Transmembrane helix</keyword>
<gene>
    <name evidence="3" type="ORF">AL544_020800</name>
</gene>
<keyword evidence="4" id="KW-1185">Reference proteome</keyword>
<evidence type="ECO:0000256" key="2">
    <source>
        <dbReference type="SAM" id="Phobius"/>
    </source>
</evidence>
<keyword evidence="2" id="KW-0812">Transmembrane</keyword>
<keyword evidence="2" id="KW-0472">Membrane</keyword>
<accession>A0A2J9V3E2</accession>
<name>A0A2J9V3E2_VIBMI</name>
<reference evidence="3" key="1">
    <citation type="submission" date="2017-12" db="EMBL/GenBank/DDBJ databases">
        <title>FDA dAtabase for Regulatory Grade micrObial Sequences (FDA-ARGOS): Supporting development and validation of Infectious Disease Dx tests.</title>
        <authorList>
            <person name="Hoffmann M."/>
            <person name="Allard M."/>
            <person name="Evans P."/>
            <person name="Brown E."/>
            <person name="Tallon L.J."/>
            <person name="Sadzewicz L."/>
            <person name="Sengamalay N."/>
            <person name="Ott S."/>
            <person name="Godinez A."/>
            <person name="Nagaraj S."/>
            <person name="Vavikolanu K."/>
            <person name="Aluvathingal J."/>
            <person name="Nadendla S."/>
            <person name="Hobson J."/>
            <person name="Sichtig H."/>
        </authorList>
    </citation>
    <scope>NUCLEOTIDE SEQUENCE [LARGE SCALE GENOMIC DNA]</scope>
    <source>
        <strain evidence="3">FDAARGOS_113</strain>
    </source>
</reference>
<organism evidence="3 4">
    <name type="scientific">Vibrio mimicus</name>
    <dbReference type="NCBI Taxonomy" id="674"/>
    <lineage>
        <taxon>Bacteria</taxon>
        <taxon>Pseudomonadati</taxon>
        <taxon>Pseudomonadota</taxon>
        <taxon>Gammaproteobacteria</taxon>
        <taxon>Vibrionales</taxon>
        <taxon>Vibrionaceae</taxon>
        <taxon>Vibrio</taxon>
    </lineage>
</organism>
<proteinExistence type="predicted"/>
<feature type="compositionally biased region" description="Low complexity" evidence="1">
    <location>
        <begin position="1"/>
        <end position="17"/>
    </location>
</feature>
<protein>
    <submittedName>
        <fullName evidence="3">Chemotaxis protein</fullName>
    </submittedName>
</protein>
<evidence type="ECO:0000313" key="4">
    <source>
        <dbReference type="Proteomes" id="UP000053748"/>
    </source>
</evidence>
<comment type="caution">
    <text evidence="3">The sequence shown here is derived from an EMBL/GenBank/DDBJ whole genome shotgun (WGS) entry which is preliminary data.</text>
</comment>
<dbReference type="EMBL" id="LOSJ02000002">
    <property type="protein sequence ID" value="PNM58319.1"/>
    <property type="molecule type" value="Genomic_DNA"/>
</dbReference>
<sequence length="161" mass="16498">MGGKSSSSNATTSTNVSGQNAIDGDNLGTAISGVNNSTLHVTATDHGAVNKALALGGELINETGSMFENALKYAGGVNKDSLTFAESALEDIASSNSENLQMLAGLSGGQAKQNAESLNAIMDLAKFKQDNGASENKQQQIILLVVIVIVLGLVAMMAVKR</sequence>